<name>A0A2M9G4U9_9PROT</name>
<reference evidence="2 3" key="1">
    <citation type="submission" date="2017-11" db="EMBL/GenBank/DDBJ databases">
        <title>Draft genome sequence of Rhizobiales bacterium SY3-13.</title>
        <authorList>
            <person name="Sun C."/>
        </authorList>
    </citation>
    <scope>NUCLEOTIDE SEQUENCE [LARGE SCALE GENOMIC DNA]</scope>
    <source>
        <strain evidence="2 3">SY3-13</strain>
    </source>
</reference>
<proteinExistence type="predicted"/>
<dbReference type="EMBL" id="PHIG01000025">
    <property type="protein sequence ID" value="PJK30505.1"/>
    <property type="molecule type" value="Genomic_DNA"/>
</dbReference>
<accession>A0A2M9G4U9</accession>
<dbReference type="Proteomes" id="UP000229498">
    <property type="component" value="Unassembled WGS sequence"/>
</dbReference>
<dbReference type="EMBL" id="PHIG01000018">
    <property type="protein sequence ID" value="PJK30728.1"/>
    <property type="molecule type" value="Genomic_DNA"/>
</dbReference>
<keyword evidence="3" id="KW-1185">Reference proteome</keyword>
<dbReference type="RefSeq" id="WP_109792147.1">
    <property type="nucleotide sequence ID" value="NZ_PHIG01000018.1"/>
</dbReference>
<organism evidence="2 3">
    <name type="scientific">Minwuia thermotolerans</name>
    <dbReference type="NCBI Taxonomy" id="2056226"/>
    <lineage>
        <taxon>Bacteria</taxon>
        <taxon>Pseudomonadati</taxon>
        <taxon>Pseudomonadota</taxon>
        <taxon>Alphaproteobacteria</taxon>
        <taxon>Minwuiales</taxon>
        <taxon>Minwuiaceae</taxon>
        <taxon>Minwuia</taxon>
    </lineage>
</organism>
<comment type="caution">
    <text evidence="2">The sequence shown here is derived from an EMBL/GenBank/DDBJ whole genome shotgun (WGS) entry which is preliminary data.</text>
</comment>
<evidence type="ECO:0000313" key="1">
    <source>
        <dbReference type="EMBL" id="PJK30505.1"/>
    </source>
</evidence>
<gene>
    <name evidence="2" type="ORF">CVT23_04995</name>
    <name evidence="1" type="ORF">CVT23_06045</name>
</gene>
<sequence length="70" mass="7822">MISTRFQPGPADKQALPHPVIDTHFGDDVVARFRSECLAREFCRRLNEPFYRPTPPHFQLAGAMAAGGQP</sequence>
<evidence type="ECO:0000313" key="3">
    <source>
        <dbReference type="Proteomes" id="UP000229498"/>
    </source>
</evidence>
<dbReference type="AlphaFoldDB" id="A0A2M9G4U9"/>
<evidence type="ECO:0000313" key="2">
    <source>
        <dbReference type="EMBL" id="PJK30728.1"/>
    </source>
</evidence>
<protein>
    <submittedName>
        <fullName evidence="2">Uncharacterized protein</fullName>
    </submittedName>
</protein>